<dbReference type="Proteomes" id="UP000079169">
    <property type="component" value="Unplaced"/>
</dbReference>
<dbReference type="GO" id="GO:0000209">
    <property type="term" value="P:protein polyubiquitination"/>
    <property type="evidence" value="ECO:0007669"/>
    <property type="project" value="TreeGrafter"/>
</dbReference>
<dbReference type="GO" id="GO:0005634">
    <property type="term" value="C:nucleus"/>
    <property type="evidence" value="ECO:0007669"/>
    <property type="project" value="TreeGrafter"/>
</dbReference>
<evidence type="ECO:0000256" key="6">
    <source>
        <dbReference type="ARBA" id="ARBA00032298"/>
    </source>
</evidence>
<dbReference type="GO" id="GO:0043161">
    <property type="term" value="P:proteasome-mediated ubiquitin-dependent protein catabolic process"/>
    <property type="evidence" value="ECO:0007669"/>
    <property type="project" value="TreeGrafter"/>
</dbReference>
<reference evidence="10" key="1">
    <citation type="submission" date="2025-08" db="UniProtKB">
        <authorList>
            <consortium name="RefSeq"/>
        </authorList>
    </citation>
    <scope>IDENTIFICATION</scope>
</reference>
<evidence type="ECO:0000256" key="7">
    <source>
        <dbReference type="ARBA" id="ARBA00053831"/>
    </source>
</evidence>
<dbReference type="STRING" id="121845.A0A3Q0J2U1"/>
<accession>A0A3Q0J2U1</accession>
<keyword evidence="9" id="KW-1185">Reference proteome</keyword>
<evidence type="ECO:0000256" key="3">
    <source>
        <dbReference type="ARBA" id="ARBA00013646"/>
    </source>
</evidence>
<dbReference type="GO" id="GO:0000151">
    <property type="term" value="C:ubiquitin ligase complex"/>
    <property type="evidence" value="ECO:0007669"/>
    <property type="project" value="TreeGrafter"/>
</dbReference>
<dbReference type="RefSeq" id="XP_026681263.1">
    <property type="nucleotide sequence ID" value="XM_026825462.1"/>
</dbReference>
<dbReference type="PaxDb" id="121845-A0A3Q0J2U1"/>
<evidence type="ECO:0000256" key="5">
    <source>
        <dbReference type="ARBA" id="ARBA00032234"/>
    </source>
</evidence>
<dbReference type="AlphaFoldDB" id="A0A3Q0J2U1"/>
<dbReference type="GeneID" id="113468503"/>
<dbReference type="PANTHER" id="PTHR31531:SF2">
    <property type="entry name" value="E3 UBIQUITIN-PROTEIN LIGASE E3D"/>
    <property type="match status" value="1"/>
</dbReference>
<comment type="subunit">
    <text evidence="8">Interacts with UBE2C/UbcH10 (E2 ubiquitin-conjugating enzyme). In vitro, interacts with cyclin-B.</text>
</comment>
<dbReference type="GO" id="GO:0061630">
    <property type="term" value="F:ubiquitin protein ligase activity"/>
    <property type="evidence" value="ECO:0007669"/>
    <property type="project" value="UniProtKB-EC"/>
</dbReference>
<organism evidence="9 10">
    <name type="scientific">Diaphorina citri</name>
    <name type="common">Asian citrus psyllid</name>
    <dbReference type="NCBI Taxonomy" id="121845"/>
    <lineage>
        <taxon>Eukaryota</taxon>
        <taxon>Metazoa</taxon>
        <taxon>Ecdysozoa</taxon>
        <taxon>Arthropoda</taxon>
        <taxon>Hexapoda</taxon>
        <taxon>Insecta</taxon>
        <taxon>Pterygota</taxon>
        <taxon>Neoptera</taxon>
        <taxon>Paraneoptera</taxon>
        <taxon>Hemiptera</taxon>
        <taxon>Sternorrhyncha</taxon>
        <taxon>Psylloidea</taxon>
        <taxon>Psyllidae</taxon>
        <taxon>Diaphorininae</taxon>
        <taxon>Diaphorina</taxon>
    </lineage>
</organism>
<dbReference type="KEGG" id="dci:113468503"/>
<dbReference type="Pfam" id="PF09814">
    <property type="entry name" value="HECT_2"/>
    <property type="match status" value="1"/>
</dbReference>
<sequence>MKLHHNSEVTIVNIPGVDLKPNSVSNFTLLDNGEGTYFRIQTICLIITVDLKPNSVSNFTLLDNGEGTYFRIQTSKCLTPAPATSLFDYNAKNTSYSPCVTLGESTSLVCKSCRACVTGEPLCFQRILPLPSDSWDASDMFCHAHHGDTEVQCSIQPKRADLLYGAYNFILSQRYVTLSNVNMGRRVVSCDQCEAWLGTKHGESHITLWNSTVEFRPVRMGNAKEVLNDKTSAGQVDSQDDDCDQCEAWLGTKHGESHITLWNSTVEFRPVRTGNAKEVLNDKTSAGQVDSQDDDCTHYQLS</sequence>
<dbReference type="GO" id="GO:0031624">
    <property type="term" value="F:ubiquitin conjugating enzyme binding"/>
    <property type="evidence" value="ECO:0007669"/>
    <property type="project" value="TreeGrafter"/>
</dbReference>
<evidence type="ECO:0000256" key="2">
    <source>
        <dbReference type="ARBA" id="ARBA00012485"/>
    </source>
</evidence>
<gene>
    <name evidence="10" type="primary">LOC113468503</name>
</gene>
<dbReference type="GO" id="GO:0030332">
    <property type="term" value="F:cyclin binding"/>
    <property type="evidence" value="ECO:0007669"/>
    <property type="project" value="TreeGrafter"/>
</dbReference>
<evidence type="ECO:0000256" key="8">
    <source>
        <dbReference type="ARBA" id="ARBA00064185"/>
    </source>
</evidence>
<comment type="function">
    <text evidence="7">E3 ubiquitin-protein ligase which accepts ubiquitin from specific E2 ubiquitin-conjugating enzymes, and transfers it to substrates, generally promoting their degradation by the proteasome. Independently of its E3 ubiquitin-protein ligase activity, acts as an inhibitor of CPSF3 endonuclease activity by blocking CPSF3 active site.</text>
</comment>
<evidence type="ECO:0000313" key="10">
    <source>
        <dbReference type="RefSeq" id="XP_026681263.1"/>
    </source>
</evidence>
<dbReference type="InterPro" id="IPR019193">
    <property type="entry name" value="UBQ-conj_enz_E2-bd_prot"/>
</dbReference>
<dbReference type="GO" id="GO:0006513">
    <property type="term" value="P:protein monoubiquitination"/>
    <property type="evidence" value="ECO:0007669"/>
    <property type="project" value="TreeGrafter"/>
</dbReference>
<dbReference type="GO" id="GO:0005829">
    <property type="term" value="C:cytosol"/>
    <property type="evidence" value="ECO:0007669"/>
    <property type="project" value="TreeGrafter"/>
</dbReference>
<evidence type="ECO:0000256" key="1">
    <source>
        <dbReference type="ARBA" id="ARBA00000885"/>
    </source>
</evidence>
<dbReference type="EC" id="2.3.2.26" evidence="2"/>
<comment type="catalytic activity">
    <reaction evidence="1">
        <text>S-ubiquitinyl-[E2 ubiquitin-conjugating enzyme]-L-cysteine + [acceptor protein]-L-lysine = [E2 ubiquitin-conjugating enzyme]-L-cysteine + N(6)-ubiquitinyl-[acceptor protein]-L-lysine.</text>
        <dbReference type="EC" id="2.3.2.26"/>
    </reaction>
</comment>
<proteinExistence type="predicted"/>
<dbReference type="GO" id="GO:0051865">
    <property type="term" value="P:protein autoubiquitination"/>
    <property type="evidence" value="ECO:0007669"/>
    <property type="project" value="TreeGrafter"/>
</dbReference>
<dbReference type="PANTHER" id="PTHR31531">
    <property type="entry name" value="E3 UBIQUITIN-PROTEIN LIGASE E3D FAMILY MEMBER"/>
    <property type="match status" value="1"/>
</dbReference>
<name>A0A3Q0J2U1_DIACI</name>
<evidence type="ECO:0000256" key="4">
    <source>
        <dbReference type="ARBA" id="ARBA00029737"/>
    </source>
</evidence>
<protein>
    <recommendedName>
        <fullName evidence="3">E3 ubiquitin-protein ligase E3D</fullName>
        <ecNumber evidence="2">2.3.2.26</ecNumber>
    </recommendedName>
    <alternativeName>
        <fullName evidence="6">HECT-type E3 ubiquitin transferase E3D</fullName>
    </alternativeName>
    <alternativeName>
        <fullName evidence="5">UbcH10-binding protein with a HECT-like domain</fullName>
    </alternativeName>
    <alternativeName>
        <fullName evidence="4">Ubiquitin-conjugating enzyme E2C-binding protein</fullName>
    </alternativeName>
</protein>
<evidence type="ECO:0000313" key="9">
    <source>
        <dbReference type="Proteomes" id="UP000079169"/>
    </source>
</evidence>